<feature type="domain" description="OmpR/PhoB-type" evidence="6">
    <location>
        <begin position="1"/>
        <end position="97"/>
    </location>
</feature>
<comment type="similarity">
    <text evidence="1">Belongs to the AfsR/DnrI/RedD regulatory family.</text>
</comment>
<dbReference type="InterPro" id="IPR005158">
    <property type="entry name" value="BTAD"/>
</dbReference>
<keyword evidence="3 5" id="KW-0238">DNA-binding</keyword>
<evidence type="ECO:0000259" key="6">
    <source>
        <dbReference type="PROSITE" id="PS51755"/>
    </source>
</evidence>
<evidence type="ECO:0000256" key="3">
    <source>
        <dbReference type="ARBA" id="ARBA00023125"/>
    </source>
</evidence>
<dbReference type="GO" id="GO:0003677">
    <property type="term" value="F:DNA binding"/>
    <property type="evidence" value="ECO:0007669"/>
    <property type="project" value="UniProtKB-UniRule"/>
</dbReference>
<dbReference type="SUPFAM" id="SSF48452">
    <property type="entry name" value="TPR-like"/>
    <property type="match status" value="1"/>
</dbReference>
<dbReference type="Pfam" id="PF00486">
    <property type="entry name" value="Trans_reg_C"/>
    <property type="match status" value="1"/>
</dbReference>
<evidence type="ECO:0000256" key="1">
    <source>
        <dbReference type="ARBA" id="ARBA00005820"/>
    </source>
</evidence>
<dbReference type="PANTHER" id="PTHR35807">
    <property type="entry name" value="TRANSCRIPTIONAL REGULATOR REDD-RELATED"/>
    <property type="match status" value="1"/>
</dbReference>
<dbReference type="RefSeq" id="WP_259624798.1">
    <property type="nucleotide sequence ID" value="NZ_JANYMP010000009.1"/>
</dbReference>
<evidence type="ECO:0000256" key="4">
    <source>
        <dbReference type="ARBA" id="ARBA00023163"/>
    </source>
</evidence>
<evidence type="ECO:0000313" key="8">
    <source>
        <dbReference type="Proteomes" id="UP001141259"/>
    </source>
</evidence>
<dbReference type="Gene3D" id="1.10.10.10">
    <property type="entry name" value="Winged helix-like DNA-binding domain superfamily/Winged helix DNA-binding domain"/>
    <property type="match status" value="1"/>
</dbReference>
<evidence type="ECO:0000256" key="5">
    <source>
        <dbReference type="PROSITE-ProRule" id="PRU01091"/>
    </source>
</evidence>
<keyword evidence="4" id="KW-0804">Transcription</keyword>
<organism evidence="7 8">
    <name type="scientific">Umezawaea endophytica</name>
    <dbReference type="NCBI Taxonomy" id="1654476"/>
    <lineage>
        <taxon>Bacteria</taxon>
        <taxon>Bacillati</taxon>
        <taxon>Actinomycetota</taxon>
        <taxon>Actinomycetes</taxon>
        <taxon>Pseudonocardiales</taxon>
        <taxon>Pseudonocardiaceae</taxon>
        <taxon>Umezawaea</taxon>
    </lineage>
</organism>
<dbReference type="InterPro" id="IPR001867">
    <property type="entry name" value="OmpR/PhoB-type_DNA-bd"/>
</dbReference>
<dbReference type="GO" id="GO:0006355">
    <property type="term" value="P:regulation of DNA-templated transcription"/>
    <property type="evidence" value="ECO:0007669"/>
    <property type="project" value="InterPro"/>
</dbReference>
<gene>
    <name evidence="7" type="ORF">NZH93_20735</name>
</gene>
<dbReference type="EMBL" id="JANYMP010000009">
    <property type="protein sequence ID" value="MCS7479296.1"/>
    <property type="molecule type" value="Genomic_DNA"/>
</dbReference>
<comment type="caution">
    <text evidence="7">The sequence shown here is derived from an EMBL/GenBank/DDBJ whole genome shotgun (WGS) entry which is preliminary data.</text>
</comment>
<dbReference type="PROSITE" id="PS51755">
    <property type="entry name" value="OMPR_PHOB"/>
    <property type="match status" value="1"/>
</dbReference>
<proteinExistence type="inferred from homology"/>
<keyword evidence="2" id="KW-0805">Transcription regulation</keyword>
<dbReference type="SMART" id="SM01043">
    <property type="entry name" value="BTAD"/>
    <property type="match status" value="1"/>
</dbReference>
<dbReference type="CDD" id="cd15831">
    <property type="entry name" value="BTAD"/>
    <property type="match status" value="1"/>
</dbReference>
<dbReference type="PANTHER" id="PTHR35807:SF1">
    <property type="entry name" value="TRANSCRIPTIONAL REGULATOR REDD"/>
    <property type="match status" value="1"/>
</dbReference>
<dbReference type="GO" id="GO:0000160">
    <property type="term" value="P:phosphorelay signal transduction system"/>
    <property type="evidence" value="ECO:0007669"/>
    <property type="project" value="InterPro"/>
</dbReference>
<dbReference type="CDD" id="cd00383">
    <property type="entry name" value="trans_reg_C"/>
    <property type="match status" value="1"/>
</dbReference>
<dbReference type="InterPro" id="IPR016032">
    <property type="entry name" value="Sig_transdc_resp-reg_C-effctor"/>
</dbReference>
<dbReference type="InterPro" id="IPR051677">
    <property type="entry name" value="AfsR-DnrI-RedD_regulator"/>
</dbReference>
<evidence type="ECO:0000256" key="2">
    <source>
        <dbReference type="ARBA" id="ARBA00023015"/>
    </source>
</evidence>
<dbReference type="Gene3D" id="1.25.40.10">
    <property type="entry name" value="Tetratricopeptide repeat domain"/>
    <property type="match status" value="1"/>
</dbReference>
<dbReference type="SMART" id="SM00862">
    <property type="entry name" value="Trans_reg_C"/>
    <property type="match status" value="1"/>
</dbReference>
<dbReference type="AlphaFoldDB" id="A0A9X3AG87"/>
<dbReference type="Proteomes" id="UP001141259">
    <property type="component" value="Unassembled WGS sequence"/>
</dbReference>
<dbReference type="InterPro" id="IPR036388">
    <property type="entry name" value="WH-like_DNA-bd_sf"/>
</dbReference>
<dbReference type="InterPro" id="IPR011990">
    <property type="entry name" value="TPR-like_helical_dom_sf"/>
</dbReference>
<feature type="DNA-binding region" description="OmpR/PhoB-type" evidence="5">
    <location>
        <begin position="1"/>
        <end position="97"/>
    </location>
</feature>
<dbReference type="Pfam" id="PF03704">
    <property type="entry name" value="BTAD"/>
    <property type="match status" value="1"/>
</dbReference>
<dbReference type="SUPFAM" id="SSF46894">
    <property type="entry name" value="C-terminal effector domain of the bipartite response regulators"/>
    <property type="match status" value="1"/>
</dbReference>
<keyword evidence="8" id="KW-1185">Reference proteome</keyword>
<evidence type="ECO:0000313" key="7">
    <source>
        <dbReference type="EMBL" id="MCS7479296.1"/>
    </source>
</evidence>
<accession>A0A9X3AG87</accession>
<name>A0A9X3AG87_9PSEU</name>
<protein>
    <submittedName>
        <fullName evidence="7">Winged helix-turn-helix domain-containing protein</fullName>
    </submittedName>
</protein>
<sequence>MATGLRFALLGPIRAWRGAQEVKLGSPQQQVALSLLLLREGRPVSVDEIVDAVWGEEPPRGARGSVRTYVTRLRRLLSPAEDGLITSIGGGGYTMSVEAGAVDWSRFRTRVAAAREARARGALRAASDQLRSAHELWRGTALCGLRGAFAEEQRTRLDHARAIALEERLEIDLALGRHASVSVELAEAVAASPTRERLRELLMTALVGSGRQAEARVVYDEGKRLLVGRSATRAAGDHRSAWFSGHRYLPC</sequence>
<reference evidence="7" key="1">
    <citation type="submission" date="2022-08" db="EMBL/GenBank/DDBJ databases">
        <authorList>
            <person name="Tistechok S."/>
            <person name="Samborskyy M."/>
            <person name="Roman I."/>
        </authorList>
    </citation>
    <scope>NUCLEOTIDE SEQUENCE</scope>
    <source>
        <strain evidence="7">DSM 103496</strain>
    </source>
</reference>